<evidence type="ECO:0000313" key="1">
    <source>
        <dbReference type="EMBL" id="KAK7373796.1"/>
    </source>
</evidence>
<accession>A0AAN9NJC1</accession>
<dbReference type="EMBL" id="JAYMYR010000003">
    <property type="protein sequence ID" value="KAK7373796.1"/>
    <property type="molecule type" value="Genomic_DNA"/>
</dbReference>
<dbReference type="AlphaFoldDB" id="A0AAN9NJC1"/>
<comment type="caution">
    <text evidence="1">The sequence shown here is derived from an EMBL/GenBank/DDBJ whole genome shotgun (WGS) entry which is preliminary data.</text>
</comment>
<proteinExistence type="predicted"/>
<reference evidence="1 2" key="1">
    <citation type="submission" date="2024-01" db="EMBL/GenBank/DDBJ databases">
        <title>The genomes of 5 underutilized Papilionoideae crops provide insights into root nodulation and disease resistanc.</title>
        <authorList>
            <person name="Jiang F."/>
        </authorList>
    </citation>
    <scope>NUCLEOTIDE SEQUENCE [LARGE SCALE GENOMIC DNA]</scope>
    <source>
        <strain evidence="1">JINMINGXINNONG_FW02</strain>
        <tissue evidence="1">Leaves</tissue>
    </source>
</reference>
<protein>
    <submittedName>
        <fullName evidence="1">Uncharacterized protein</fullName>
    </submittedName>
</protein>
<evidence type="ECO:0000313" key="2">
    <source>
        <dbReference type="Proteomes" id="UP001374584"/>
    </source>
</evidence>
<dbReference type="Proteomes" id="UP001374584">
    <property type="component" value="Unassembled WGS sequence"/>
</dbReference>
<organism evidence="1 2">
    <name type="scientific">Phaseolus coccineus</name>
    <name type="common">Scarlet runner bean</name>
    <name type="synonym">Phaseolus multiflorus</name>
    <dbReference type="NCBI Taxonomy" id="3886"/>
    <lineage>
        <taxon>Eukaryota</taxon>
        <taxon>Viridiplantae</taxon>
        <taxon>Streptophyta</taxon>
        <taxon>Embryophyta</taxon>
        <taxon>Tracheophyta</taxon>
        <taxon>Spermatophyta</taxon>
        <taxon>Magnoliopsida</taxon>
        <taxon>eudicotyledons</taxon>
        <taxon>Gunneridae</taxon>
        <taxon>Pentapetalae</taxon>
        <taxon>rosids</taxon>
        <taxon>fabids</taxon>
        <taxon>Fabales</taxon>
        <taxon>Fabaceae</taxon>
        <taxon>Papilionoideae</taxon>
        <taxon>50 kb inversion clade</taxon>
        <taxon>NPAAA clade</taxon>
        <taxon>indigoferoid/millettioid clade</taxon>
        <taxon>Phaseoleae</taxon>
        <taxon>Phaseolus</taxon>
    </lineage>
</organism>
<keyword evidence="2" id="KW-1185">Reference proteome</keyword>
<sequence length="78" mass="8700">MRRESRGEDSTITELVSVTVTVNGPLPTLLFPILSNPPLNHFQVQNQGFVLCGLLLSAKKTKCHPSLLFPLFSAFWVF</sequence>
<gene>
    <name evidence="1" type="ORF">VNO80_07216</name>
</gene>
<name>A0AAN9NJC1_PHACN</name>